<dbReference type="InterPro" id="IPR015881">
    <property type="entry name" value="ARHD_Rieske_2Fe_2S"/>
</dbReference>
<accession>A0ABN5WD62</accession>
<dbReference type="PANTHER" id="PTHR43756:SF1">
    <property type="entry name" value="3-PHENYLPROPIONATE_CINNAMIC ACID DIOXYGENASE SUBUNIT ALPHA"/>
    <property type="match status" value="1"/>
</dbReference>
<dbReference type="Gene3D" id="2.102.10.10">
    <property type="entry name" value="Rieske [2Fe-2S] iron-sulphur domain"/>
    <property type="match status" value="1"/>
</dbReference>
<evidence type="ECO:0000256" key="2">
    <source>
        <dbReference type="ARBA" id="ARBA00022714"/>
    </source>
</evidence>
<dbReference type="EMBL" id="AP018817">
    <property type="protein sequence ID" value="BBF69798.1"/>
    <property type="molecule type" value="Genomic_DNA"/>
</dbReference>
<name>A0ABN5WD62_9SPHN</name>
<protein>
    <submittedName>
        <fullName evidence="11">Oxidoreductase</fullName>
    </submittedName>
</protein>
<evidence type="ECO:0000256" key="1">
    <source>
        <dbReference type="ARBA" id="ARBA00008751"/>
    </source>
</evidence>
<dbReference type="Proteomes" id="UP001059971">
    <property type="component" value="Chromosome 1"/>
</dbReference>
<feature type="region of interest" description="Disordered" evidence="9">
    <location>
        <begin position="389"/>
        <end position="409"/>
    </location>
</feature>
<reference evidence="11" key="1">
    <citation type="submission" date="2018-07" db="EMBL/GenBank/DDBJ databases">
        <title>Complete genome sequence of Sphingomonas bisphenolicum strain AO1, a bisphenol A degradative bacterium isolated from Japanese farm field.</title>
        <authorList>
            <person name="Murakami M."/>
            <person name="Koh M."/>
            <person name="Koba S."/>
            <person name="Matsumura Y."/>
        </authorList>
    </citation>
    <scope>NUCLEOTIDE SEQUENCE</scope>
    <source>
        <strain evidence="11">AO1</strain>
    </source>
</reference>
<evidence type="ECO:0000256" key="6">
    <source>
        <dbReference type="ARBA" id="ARBA00023004"/>
    </source>
</evidence>
<gene>
    <name evidence="11" type="ORF">SBA_ch1_19980</name>
</gene>
<keyword evidence="6" id="KW-0408">Iron</keyword>
<evidence type="ECO:0000256" key="5">
    <source>
        <dbReference type="ARBA" id="ARBA00023002"/>
    </source>
</evidence>
<sequence>MLAQETMARSFDPAEFVKGDEVHRDVYASPEIFELEMNRLFARSWLLVGHESQVTKAGDYYLTSVATRPTIIVRDASGAVHAFLNSCPHRGAPLRTDARGNTPRFVCPYHSWTFKTDGTLAGMPLRSEYGADFDWEGHCLHKVGEVAIYRGFLFVSAAPVTDLETFLGDFAGAFDDFVDRAPDGEIEAQPIVQRHVYRGNWKLYLENLNDALHFTSTHASAATALQMVEDKSRLSPEMMLGAINPTPNQMRDHTFVKYYPFGHSYTGGAPQLGGAKVGPGDPVFDAVAARRGEDEAQRVIGTSRHISLLYPSASVNARMSTIRIVRPIAVDRTEIVALLFKLKGAPESVYKTTVFYNWASGSPSSFALADDIEMFERLQRTYRDDSRRWSSVHRGSHDETQRDGQEVSITGTSEAYIKNQFDAWGALMREEA</sequence>
<dbReference type="Pfam" id="PF00355">
    <property type="entry name" value="Rieske"/>
    <property type="match status" value="1"/>
</dbReference>
<feature type="compositionally biased region" description="Basic and acidic residues" evidence="9">
    <location>
        <begin position="395"/>
        <end position="405"/>
    </location>
</feature>
<keyword evidence="2" id="KW-0001">2Fe-2S</keyword>
<evidence type="ECO:0000313" key="11">
    <source>
        <dbReference type="EMBL" id="BBF69798.1"/>
    </source>
</evidence>
<dbReference type="InterPro" id="IPR017941">
    <property type="entry name" value="Rieske_2Fe-2S"/>
</dbReference>
<keyword evidence="12" id="KW-1185">Reference proteome</keyword>
<dbReference type="InterPro" id="IPR036922">
    <property type="entry name" value="Rieske_2Fe-2S_sf"/>
</dbReference>
<keyword evidence="7" id="KW-0411">Iron-sulfur</keyword>
<proteinExistence type="inferred from homology"/>
<dbReference type="InterPro" id="IPR015879">
    <property type="entry name" value="Ring_hydroxy_dOase_asu_C_dom"/>
</dbReference>
<dbReference type="PROSITE" id="PS00570">
    <property type="entry name" value="RING_HYDROXYL_ALPHA"/>
    <property type="match status" value="1"/>
</dbReference>
<dbReference type="PANTHER" id="PTHR43756">
    <property type="entry name" value="CHOLINE MONOOXYGENASE, CHLOROPLASTIC"/>
    <property type="match status" value="1"/>
</dbReference>
<evidence type="ECO:0000256" key="3">
    <source>
        <dbReference type="ARBA" id="ARBA00022723"/>
    </source>
</evidence>
<evidence type="ECO:0000256" key="4">
    <source>
        <dbReference type="ARBA" id="ARBA00022964"/>
    </source>
</evidence>
<keyword evidence="8" id="KW-0520">NAD</keyword>
<evidence type="ECO:0000313" key="12">
    <source>
        <dbReference type="Proteomes" id="UP001059971"/>
    </source>
</evidence>
<organism evidence="11 12">
    <name type="scientific">Sphingomonas bisphenolicum</name>
    <dbReference type="NCBI Taxonomy" id="296544"/>
    <lineage>
        <taxon>Bacteria</taxon>
        <taxon>Pseudomonadati</taxon>
        <taxon>Pseudomonadota</taxon>
        <taxon>Alphaproteobacteria</taxon>
        <taxon>Sphingomonadales</taxon>
        <taxon>Sphingomonadaceae</taxon>
        <taxon>Sphingomonas</taxon>
    </lineage>
</organism>
<dbReference type="Gene3D" id="3.90.380.10">
    <property type="entry name" value="Naphthalene 1,2-dioxygenase Alpha Subunit, Chain A, domain 1"/>
    <property type="match status" value="1"/>
</dbReference>
<evidence type="ECO:0000256" key="7">
    <source>
        <dbReference type="ARBA" id="ARBA00023014"/>
    </source>
</evidence>
<dbReference type="Pfam" id="PF00848">
    <property type="entry name" value="Ring_hydroxyl_A"/>
    <property type="match status" value="1"/>
</dbReference>
<evidence type="ECO:0000256" key="8">
    <source>
        <dbReference type="ARBA" id="ARBA00023027"/>
    </source>
</evidence>
<dbReference type="SUPFAM" id="SSF55961">
    <property type="entry name" value="Bet v1-like"/>
    <property type="match status" value="1"/>
</dbReference>
<evidence type="ECO:0000259" key="10">
    <source>
        <dbReference type="PROSITE" id="PS51296"/>
    </source>
</evidence>
<dbReference type="PRINTS" id="PR00090">
    <property type="entry name" value="RNGDIOXGNASE"/>
</dbReference>
<dbReference type="RefSeq" id="WP_261934317.1">
    <property type="nucleotide sequence ID" value="NZ_AP018817.1"/>
</dbReference>
<dbReference type="InterPro" id="IPR001663">
    <property type="entry name" value="Rng_hydr_dOase-A"/>
</dbReference>
<feature type="domain" description="Rieske" evidence="10">
    <location>
        <begin position="45"/>
        <end position="136"/>
    </location>
</feature>
<keyword evidence="5" id="KW-0560">Oxidoreductase</keyword>
<dbReference type="PROSITE" id="PS51296">
    <property type="entry name" value="RIESKE"/>
    <property type="match status" value="1"/>
</dbReference>
<dbReference type="SUPFAM" id="SSF50022">
    <property type="entry name" value="ISP domain"/>
    <property type="match status" value="1"/>
</dbReference>
<keyword evidence="3" id="KW-0479">Metal-binding</keyword>
<comment type="similarity">
    <text evidence="1">Belongs to the bacterial ring-hydroxylating dioxygenase alpha subunit family.</text>
</comment>
<evidence type="ECO:0000256" key="9">
    <source>
        <dbReference type="SAM" id="MobiDB-lite"/>
    </source>
</evidence>
<keyword evidence="4" id="KW-0223">Dioxygenase</keyword>